<evidence type="ECO:0000313" key="1">
    <source>
        <dbReference type="EMBL" id="PZC72674.1"/>
    </source>
</evidence>
<reference evidence="1 2" key="1">
    <citation type="journal article" date="2017" name="BMC Biol.">
        <title>Genomic innovations, transcriptional plasticity and gene loss underlying the evolution and divergence of two highly polyphagous and invasive Helicoverpa pest species.</title>
        <authorList>
            <person name="Pearce S.L."/>
            <person name="Clarke D.F."/>
            <person name="East P.D."/>
            <person name="Elfekih S."/>
            <person name="Gordon K.H."/>
            <person name="Jermiin L.S."/>
            <person name="McGaughran A."/>
            <person name="Oakeshott J.G."/>
            <person name="Papanikolaou A."/>
            <person name="Perera O.P."/>
            <person name="Rane R.V."/>
            <person name="Richards S."/>
            <person name="Tay W.T."/>
            <person name="Walsh T.K."/>
            <person name="Anderson A."/>
            <person name="Anderson C.J."/>
            <person name="Asgari S."/>
            <person name="Board P.G."/>
            <person name="Bretschneider A."/>
            <person name="Campbell P.M."/>
            <person name="Chertemps T."/>
            <person name="Christeller J.T."/>
            <person name="Coppin C.W."/>
            <person name="Downes S.J."/>
            <person name="Duan G."/>
            <person name="Farnsworth C.A."/>
            <person name="Good R.T."/>
            <person name="Han L.B."/>
            <person name="Han Y.C."/>
            <person name="Hatje K."/>
            <person name="Horne I."/>
            <person name="Huang Y.P."/>
            <person name="Hughes D.S."/>
            <person name="Jacquin-Joly E."/>
            <person name="James W."/>
            <person name="Jhangiani S."/>
            <person name="Kollmar M."/>
            <person name="Kuwar S.S."/>
            <person name="Li S."/>
            <person name="Liu N.Y."/>
            <person name="Maibeche M.T."/>
            <person name="Miller J.R."/>
            <person name="Montagne N."/>
            <person name="Perry T."/>
            <person name="Qu J."/>
            <person name="Song S.V."/>
            <person name="Sutton G.G."/>
            <person name="Vogel H."/>
            <person name="Walenz B.P."/>
            <person name="Xu W."/>
            <person name="Zhang H.J."/>
            <person name="Zou Z."/>
            <person name="Batterham P."/>
            <person name="Edwards O.R."/>
            <person name="Feyereisen R."/>
            <person name="Gibbs R.A."/>
            <person name="Heckel D.G."/>
            <person name="McGrath A."/>
            <person name="Robin C."/>
            <person name="Scherer S.E."/>
            <person name="Worley K.C."/>
            <person name="Wu Y.D."/>
        </authorList>
    </citation>
    <scope>NUCLEOTIDE SEQUENCE [LARGE SCALE GENOMIC DNA]</scope>
    <source>
        <strain evidence="1">Harm_GR_Male_#8</strain>
        <tissue evidence="1">Whole organism</tissue>
    </source>
</reference>
<dbReference type="Proteomes" id="UP000249218">
    <property type="component" value="Unassembled WGS sequence"/>
</dbReference>
<dbReference type="EMBL" id="KZ150163">
    <property type="protein sequence ID" value="PZC72674.1"/>
    <property type="molecule type" value="Genomic_DNA"/>
</dbReference>
<accession>A0A2W1BG69</accession>
<organism evidence="1 2">
    <name type="scientific">Helicoverpa armigera</name>
    <name type="common">Cotton bollworm</name>
    <name type="synonym">Heliothis armigera</name>
    <dbReference type="NCBI Taxonomy" id="29058"/>
    <lineage>
        <taxon>Eukaryota</taxon>
        <taxon>Metazoa</taxon>
        <taxon>Ecdysozoa</taxon>
        <taxon>Arthropoda</taxon>
        <taxon>Hexapoda</taxon>
        <taxon>Insecta</taxon>
        <taxon>Pterygota</taxon>
        <taxon>Neoptera</taxon>
        <taxon>Endopterygota</taxon>
        <taxon>Lepidoptera</taxon>
        <taxon>Glossata</taxon>
        <taxon>Ditrysia</taxon>
        <taxon>Noctuoidea</taxon>
        <taxon>Noctuidae</taxon>
        <taxon>Heliothinae</taxon>
        <taxon>Helicoverpa</taxon>
    </lineage>
</organism>
<protein>
    <submittedName>
        <fullName evidence="1">Uncharacterized protein</fullName>
    </submittedName>
</protein>
<name>A0A2W1BG69_HELAM</name>
<proteinExistence type="predicted"/>
<evidence type="ECO:0000313" key="2">
    <source>
        <dbReference type="Proteomes" id="UP000249218"/>
    </source>
</evidence>
<dbReference type="OrthoDB" id="8194935at2759"/>
<sequence>MEDLKKKVAARGYVKDSYTAKAYQLDRDMNAKPQLEDFLNYIENRANALENVEQGHQPHPGNSSSKVAAVATTGATCTYYAIAQRAVHDHQPAQPQQPVISCAPECCSSTTTA</sequence>
<keyword evidence="2" id="KW-1185">Reference proteome</keyword>
<gene>
    <name evidence="1" type="primary">HaOG210740</name>
    <name evidence="1" type="ORF">B5X24_HaOG210740</name>
</gene>
<dbReference type="AlphaFoldDB" id="A0A2W1BG69"/>